<dbReference type="PANTHER" id="PTHR43003">
    <property type="entry name" value="DNA-3-METHYLADENINE GLYCOSYLASE"/>
    <property type="match status" value="1"/>
</dbReference>
<dbReference type="GO" id="GO:0008725">
    <property type="term" value="F:DNA-3-methyladenine glycosylase activity"/>
    <property type="evidence" value="ECO:0007669"/>
    <property type="project" value="TreeGrafter"/>
</dbReference>
<protein>
    <recommendedName>
        <fullName evidence="3">DNA-3-methyladenine glycosylase II</fullName>
        <ecNumber evidence="3">3.2.2.21</ecNumber>
    </recommendedName>
</protein>
<evidence type="ECO:0000256" key="14">
    <source>
        <dbReference type="SAM" id="MobiDB-lite"/>
    </source>
</evidence>
<evidence type="ECO:0000313" key="17">
    <source>
        <dbReference type="Proteomes" id="UP000598775"/>
    </source>
</evidence>
<keyword evidence="11" id="KW-0010">Activator</keyword>
<dbReference type="SUPFAM" id="SSF57884">
    <property type="entry name" value="Ada DNA repair protein, N-terminal domain (N-Ada 10)"/>
    <property type="match status" value="1"/>
</dbReference>
<organism evidence="16 17">
    <name type="scientific">Subtercola lobariae</name>
    <dbReference type="NCBI Taxonomy" id="1588641"/>
    <lineage>
        <taxon>Bacteria</taxon>
        <taxon>Bacillati</taxon>
        <taxon>Actinomycetota</taxon>
        <taxon>Actinomycetes</taxon>
        <taxon>Micrococcales</taxon>
        <taxon>Microbacteriaceae</taxon>
        <taxon>Subtercola</taxon>
    </lineage>
</organism>
<feature type="domain" description="HTH araC/xylS-type" evidence="15">
    <location>
        <begin position="99"/>
        <end position="197"/>
    </location>
</feature>
<dbReference type="AlphaFoldDB" id="A0A917B975"/>
<dbReference type="GO" id="GO:0005737">
    <property type="term" value="C:cytoplasm"/>
    <property type="evidence" value="ECO:0007669"/>
    <property type="project" value="TreeGrafter"/>
</dbReference>
<accession>A0A917B975</accession>
<dbReference type="GO" id="GO:0008270">
    <property type="term" value="F:zinc ion binding"/>
    <property type="evidence" value="ECO:0007669"/>
    <property type="project" value="InterPro"/>
</dbReference>
<dbReference type="SUPFAM" id="SSF48150">
    <property type="entry name" value="DNA-glycosylase"/>
    <property type="match status" value="2"/>
</dbReference>
<sequence>MPVPQNRGVTSSFDPVFDQRYRAMKAKDARFDGQFITGVHTTGIYCRPSCPARTPHPQNVSFYLTAAAAHEAGLRACKRCFPDAVPGSPEWNLRDDLSARAMRLIEDGVVDREGVEGLALRLGYTPRHLTRVLTAELGAGPQALARAHRAQSARVLLQSTELPVTQVVFASGFSSVRAFNDTIAAVYETSPTALREAARRAHRLAPQFVSESVAETAEGAGTPGGLVTVTLPARLPFDGAGVMAFLADRAIAGVEDVSEGVYRRGLRLPHGAATIAVDVRDDGVVCTARLQNLADLSTLAARVRRLFDLDADAQSIDEALSDCAELRESVERVPGIRLPGAMDAHEIVFRALIGQQISTKAARTVLGRLAAALGDPLELMAADAAAAGGGSSPGISSAQSAPDNMAGVGASPRQRGPGTTTGADGVGVTTLFPTAAQIAVGGREVLRGPKRRIDTIMRVAEALASGELVVDVGVSHAQLTADLTALPGIGDWTAGYVAMRVLGAPDVLLDGDLAIRAGAAALGLPSDRRELARFAEQLSPWRSYLGMHLWRANHRPE</sequence>
<dbReference type="Gene3D" id="3.30.310.20">
    <property type="entry name" value="DNA-3-methyladenine glycosylase AlkA, N-terminal domain"/>
    <property type="match status" value="1"/>
</dbReference>
<dbReference type="Proteomes" id="UP000598775">
    <property type="component" value="Unassembled WGS sequence"/>
</dbReference>
<dbReference type="FunFam" id="3.40.10.10:FF:000001">
    <property type="entry name" value="DNA-3-methyladenine glycosylase 2"/>
    <property type="match status" value="1"/>
</dbReference>
<reference evidence="16 17" key="1">
    <citation type="journal article" date="2014" name="Int. J. Syst. Evol. Microbiol.">
        <title>Complete genome sequence of Corynebacterium casei LMG S-19264T (=DSM 44701T), isolated from a smear-ripened cheese.</title>
        <authorList>
            <consortium name="US DOE Joint Genome Institute (JGI-PGF)"/>
            <person name="Walter F."/>
            <person name="Albersmeier A."/>
            <person name="Kalinowski J."/>
            <person name="Ruckert C."/>
        </authorList>
    </citation>
    <scope>NUCLEOTIDE SEQUENCE [LARGE SCALE GENOMIC DNA]</scope>
    <source>
        <strain evidence="16 17">CGMCC 1.12976</strain>
    </source>
</reference>
<dbReference type="InterPro" id="IPR010316">
    <property type="entry name" value="AlkA_N"/>
</dbReference>
<gene>
    <name evidence="16" type="ORF">GCM10011399_27040</name>
</gene>
<feature type="region of interest" description="Disordered" evidence="14">
    <location>
        <begin position="390"/>
        <end position="425"/>
    </location>
</feature>
<dbReference type="InterPro" id="IPR018060">
    <property type="entry name" value="HTH_AraC"/>
</dbReference>
<evidence type="ECO:0000259" key="15">
    <source>
        <dbReference type="PROSITE" id="PS01124"/>
    </source>
</evidence>
<keyword evidence="7" id="KW-0227">DNA damage</keyword>
<keyword evidence="8" id="KW-0862">Zinc</keyword>
<dbReference type="GO" id="GO:0032259">
    <property type="term" value="P:methylation"/>
    <property type="evidence" value="ECO:0007669"/>
    <property type="project" value="UniProtKB-KW"/>
</dbReference>
<dbReference type="CDD" id="cd00056">
    <property type="entry name" value="ENDO3c"/>
    <property type="match status" value="1"/>
</dbReference>
<dbReference type="GO" id="GO:0006307">
    <property type="term" value="P:DNA alkylation repair"/>
    <property type="evidence" value="ECO:0007669"/>
    <property type="project" value="TreeGrafter"/>
</dbReference>
<name>A0A917B975_9MICO</name>
<dbReference type="SMART" id="SM00342">
    <property type="entry name" value="HTH_ARAC"/>
    <property type="match status" value="1"/>
</dbReference>
<dbReference type="GO" id="GO:0006285">
    <property type="term" value="P:base-excision repair, AP site formation"/>
    <property type="evidence" value="ECO:0007669"/>
    <property type="project" value="TreeGrafter"/>
</dbReference>
<evidence type="ECO:0000256" key="9">
    <source>
        <dbReference type="ARBA" id="ARBA00023015"/>
    </source>
</evidence>
<dbReference type="GO" id="GO:0032993">
    <property type="term" value="C:protein-DNA complex"/>
    <property type="evidence" value="ECO:0007669"/>
    <property type="project" value="TreeGrafter"/>
</dbReference>
<evidence type="ECO:0000256" key="4">
    <source>
        <dbReference type="ARBA" id="ARBA00022603"/>
    </source>
</evidence>
<dbReference type="SUPFAM" id="SSF46689">
    <property type="entry name" value="Homeodomain-like"/>
    <property type="match status" value="1"/>
</dbReference>
<dbReference type="PANTHER" id="PTHR43003:SF13">
    <property type="entry name" value="DNA-3-METHYLADENINE GLYCOSYLASE 2"/>
    <property type="match status" value="1"/>
</dbReference>
<dbReference type="Gene3D" id="1.10.1670.10">
    <property type="entry name" value="Helix-hairpin-Helix base-excision DNA repair enzymes (C-terminal)"/>
    <property type="match status" value="1"/>
</dbReference>
<dbReference type="InterPro" id="IPR004026">
    <property type="entry name" value="Ada_DNA_repair_Zn-bd"/>
</dbReference>
<keyword evidence="17" id="KW-1185">Reference proteome</keyword>
<dbReference type="InterPro" id="IPR023170">
    <property type="entry name" value="HhH_base_excis_C"/>
</dbReference>
<dbReference type="Gene3D" id="3.40.10.10">
    <property type="entry name" value="DNA Methylphosphotriester Repair Domain"/>
    <property type="match status" value="1"/>
</dbReference>
<evidence type="ECO:0000313" key="16">
    <source>
        <dbReference type="EMBL" id="GGF32480.1"/>
    </source>
</evidence>
<dbReference type="InterPro" id="IPR037046">
    <property type="entry name" value="AlkA_N_sf"/>
</dbReference>
<dbReference type="GO" id="GO:0008168">
    <property type="term" value="F:methyltransferase activity"/>
    <property type="evidence" value="ECO:0007669"/>
    <property type="project" value="UniProtKB-KW"/>
</dbReference>
<keyword evidence="6" id="KW-0479">Metal-binding</keyword>
<dbReference type="GO" id="GO:0043916">
    <property type="term" value="F:DNA-7-methylguanine glycosylase activity"/>
    <property type="evidence" value="ECO:0007669"/>
    <property type="project" value="TreeGrafter"/>
</dbReference>
<dbReference type="Gene3D" id="1.10.340.30">
    <property type="entry name" value="Hypothetical protein, domain 2"/>
    <property type="match status" value="1"/>
</dbReference>
<evidence type="ECO:0000256" key="11">
    <source>
        <dbReference type="ARBA" id="ARBA00023159"/>
    </source>
</evidence>
<evidence type="ECO:0000256" key="12">
    <source>
        <dbReference type="ARBA" id="ARBA00023163"/>
    </source>
</evidence>
<keyword evidence="12" id="KW-0804">Transcription</keyword>
<dbReference type="InterPro" id="IPR051912">
    <property type="entry name" value="Alkylbase_DNA_Glycosylase/TA"/>
</dbReference>
<keyword evidence="10" id="KW-0238">DNA-binding</keyword>
<dbReference type="GO" id="GO:0032131">
    <property type="term" value="F:alkylated DNA binding"/>
    <property type="evidence" value="ECO:0007669"/>
    <property type="project" value="TreeGrafter"/>
</dbReference>
<dbReference type="SMART" id="SM01009">
    <property type="entry name" value="AlkA_N"/>
    <property type="match status" value="1"/>
</dbReference>
<dbReference type="InterPro" id="IPR011257">
    <property type="entry name" value="DNA_glycosylase"/>
</dbReference>
<dbReference type="InterPro" id="IPR009057">
    <property type="entry name" value="Homeodomain-like_sf"/>
</dbReference>
<evidence type="ECO:0000256" key="5">
    <source>
        <dbReference type="ARBA" id="ARBA00022679"/>
    </source>
</evidence>
<dbReference type="Pfam" id="PF12833">
    <property type="entry name" value="HTH_18"/>
    <property type="match status" value="1"/>
</dbReference>
<keyword evidence="5" id="KW-0808">Transferase</keyword>
<keyword evidence="4" id="KW-0489">Methyltransferase</keyword>
<evidence type="ECO:0000256" key="7">
    <source>
        <dbReference type="ARBA" id="ARBA00022763"/>
    </source>
</evidence>
<evidence type="ECO:0000256" key="6">
    <source>
        <dbReference type="ARBA" id="ARBA00022723"/>
    </source>
</evidence>
<dbReference type="PROSITE" id="PS01124">
    <property type="entry name" value="HTH_ARAC_FAMILY_2"/>
    <property type="match status" value="1"/>
</dbReference>
<dbReference type="GO" id="GO:0003700">
    <property type="term" value="F:DNA-binding transcription factor activity"/>
    <property type="evidence" value="ECO:0007669"/>
    <property type="project" value="InterPro"/>
</dbReference>
<comment type="cofactor">
    <cofactor evidence="2">
        <name>Zn(2+)</name>
        <dbReference type="ChEBI" id="CHEBI:29105"/>
    </cofactor>
</comment>
<dbReference type="Pfam" id="PF02805">
    <property type="entry name" value="Ada_Zn_binding"/>
    <property type="match status" value="1"/>
</dbReference>
<comment type="caution">
    <text evidence="16">The sequence shown here is derived from an EMBL/GenBank/DDBJ whole genome shotgun (WGS) entry which is preliminary data.</text>
</comment>
<evidence type="ECO:0000256" key="13">
    <source>
        <dbReference type="ARBA" id="ARBA00023204"/>
    </source>
</evidence>
<evidence type="ECO:0000256" key="10">
    <source>
        <dbReference type="ARBA" id="ARBA00023125"/>
    </source>
</evidence>
<evidence type="ECO:0000256" key="3">
    <source>
        <dbReference type="ARBA" id="ARBA00012000"/>
    </source>
</evidence>
<dbReference type="InterPro" id="IPR035451">
    <property type="entry name" value="Ada-like_dom_sf"/>
</dbReference>
<dbReference type="EMBL" id="BMGP01000005">
    <property type="protein sequence ID" value="GGF32480.1"/>
    <property type="molecule type" value="Genomic_DNA"/>
</dbReference>
<keyword evidence="13" id="KW-0234">DNA repair</keyword>
<dbReference type="SMART" id="SM00478">
    <property type="entry name" value="ENDO3c"/>
    <property type="match status" value="1"/>
</dbReference>
<evidence type="ECO:0000256" key="1">
    <source>
        <dbReference type="ARBA" id="ARBA00000086"/>
    </source>
</evidence>
<dbReference type="SUPFAM" id="SSF55945">
    <property type="entry name" value="TATA-box binding protein-like"/>
    <property type="match status" value="1"/>
</dbReference>
<evidence type="ECO:0000256" key="2">
    <source>
        <dbReference type="ARBA" id="ARBA00001947"/>
    </source>
</evidence>
<evidence type="ECO:0000256" key="8">
    <source>
        <dbReference type="ARBA" id="ARBA00022833"/>
    </source>
</evidence>
<dbReference type="InterPro" id="IPR003265">
    <property type="entry name" value="HhH-GPD_domain"/>
</dbReference>
<dbReference type="GO" id="GO:0043565">
    <property type="term" value="F:sequence-specific DNA binding"/>
    <property type="evidence" value="ECO:0007669"/>
    <property type="project" value="InterPro"/>
</dbReference>
<comment type="catalytic activity">
    <reaction evidence="1">
        <text>Hydrolysis of alkylated DNA, releasing 3-methyladenine, 3-methylguanine, 7-methylguanine and 7-methyladenine.</text>
        <dbReference type="EC" id="3.2.2.21"/>
    </reaction>
</comment>
<dbReference type="Gene3D" id="1.10.10.60">
    <property type="entry name" value="Homeodomain-like"/>
    <property type="match status" value="1"/>
</dbReference>
<feature type="compositionally biased region" description="Low complexity" evidence="14">
    <location>
        <begin position="416"/>
        <end position="425"/>
    </location>
</feature>
<proteinExistence type="predicted"/>
<dbReference type="EC" id="3.2.2.21" evidence="3"/>
<dbReference type="Pfam" id="PF06029">
    <property type="entry name" value="AlkA_N"/>
    <property type="match status" value="1"/>
</dbReference>
<keyword evidence="9" id="KW-0805">Transcription regulation</keyword>